<dbReference type="PhylomeDB" id="A0A0G4GV43"/>
<dbReference type="GO" id="GO:0008384">
    <property type="term" value="F:IkappaB kinase activity"/>
    <property type="evidence" value="ECO:0007669"/>
    <property type="project" value="UniProtKB-EC"/>
</dbReference>
<dbReference type="GO" id="GO:0005737">
    <property type="term" value="C:cytoplasm"/>
    <property type="evidence" value="ECO:0007669"/>
    <property type="project" value="UniProtKB-SubCell"/>
</dbReference>
<evidence type="ECO:0000256" key="9">
    <source>
        <dbReference type="ARBA" id="ARBA00048789"/>
    </source>
</evidence>
<dbReference type="InParanoid" id="A0A0G4GV43"/>
<dbReference type="Pfam" id="PF00069">
    <property type="entry name" value="Pkinase"/>
    <property type="match status" value="1"/>
</dbReference>
<dbReference type="InterPro" id="IPR051180">
    <property type="entry name" value="IKK"/>
</dbReference>
<dbReference type="CDD" id="cd00180">
    <property type="entry name" value="PKc"/>
    <property type="match status" value="1"/>
</dbReference>
<dbReference type="PROSITE" id="PS00107">
    <property type="entry name" value="PROTEIN_KINASE_ATP"/>
    <property type="match status" value="1"/>
</dbReference>
<evidence type="ECO:0000313" key="14">
    <source>
        <dbReference type="Proteomes" id="UP000041254"/>
    </source>
</evidence>
<sequence length="257" mass="28148">MAKRKREGERATRCVLRRWSSDSSSASTTTEYTTLYFPDTSCECDFAYRMPTSLGEGGNGNVYKAIQQSTGTMVAVKEAKTEDNSAAARISAVRACRKEVRLMELLGGHKHVVKLIATCTCATTAPGCQGALMMELCDDSLHGFRCQSYPAGLPPAVLRRVLRQLLSAMAHLEQNGVWHCDIKPENILVKHQEGCTLIKLADFGNSREVADTGRVTETEMQTPSHRAPEVHLKAALAAAANGECSLYSYQYVHTSSR</sequence>
<dbReference type="VEuPathDB" id="CryptoDB:Vbra_18718"/>
<dbReference type="PROSITE" id="PS50011">
    <property type="entry name" value="PROTEIN_KINASE_DOM"/>
    <property type="match status" value="1"/>
</dbReference>
<evidence type="ECO:0000256" key="7">
    <source>
        <dbReference type="ARBA" id="ARBA00022777"/>
    </source>
</evidence>
<dbReference type="EMBL" id="CDMY01000831">
    <property type="protein sequence ID" value="CEM34741.1"/>
    <property type="molecule type" value="Genomic_DNA"/>
</dbReference>
<keyword evidence="14" id="KW-1185">Reference proteome</keyword>
<dbReference type="EC" id="2.7.11.10" evidence="2"/>
<evidence type="ECO:0000256" key="11">
    <source>
        <dbReference type="RuleBase" id="RU000304"/>
    </source>
</evidence>
<keyword evidence="4 11" id="KW-0723">Serine/threonine-protein kinase</keyword>
<feature type="domain" description="Protein kinase" evidence="12">
    <location>
        <begin position="48"/>
        <end position="257"/>
    </location>
</feature>
<reference evidence="13 14" key="1">
    <citation type="submission" date="2014-11" db="EMBL/GenBank/DDBJ databases">
        <authorList>
            <person name="Zhu J."/>
            <person name="Qi W."/>
            <person name="Song R."/>
        </authorList>
    </citation>
    <scope>NUCLEOTIDE SEQUENCE [LARGE SCALE GENOMIC DNA]</scope>
</reference>
<evidence type="ECO:0000259" key="12">
    <source>
        <dbReference type="PROSITE" id="PS50011"/>
    </source>
</evidence>
<protein>
    <recommendedName>
        <fullName evidence="2">IkappaB kinase</fullName>
        <ecNumber evidence="2">2.7.11.10</ecNumber>
    </recommendedName>
</protein>
<dbReference type="PANTHER" id="PTHR22969">
    <property type="entry name" value="IKB KINASE"/>
    <property type="match status" value="1"/>
</dbReference>
<dbReference type="AlphaFoldDB" id="A0A0G4GV43"/>
<dbReference type="InterPro" id="IPR008271">
    <property type="entry name" value="Ser/Thr_kinase_AS"/>
</dbReference>
<keyword evidence="6 10" id="KW-0547">Nucleotide-binding</keyword>
<dbReference type="Gene3D" id="1.10.510.10">
    <property type="entry name" value="Transferase(Phosphotransferase) domain 1"/>
    <property type="match status" value="1"/>
</dbReference>
<dbReference type="InterPro" id="IPR017441">
    <property type="entry name" value="Protein_kinase_ATP_BS"/>
</dbReference>
<comment type="subcellular location">
    <subcellularLocation>
        <location evidence="1">Cytoplasm</location>
    </subcellularLocation>
</comment>
<evidence type="ECO:0000256" key="5">
    <source>
        <dbReference type="ARBA" id="ARBA00022679"/>
    </source>
</evidence>
<organism evidence="13 14">
    <name type="scientific">Vitrella brassicaformis (strain CCMP3155)</name>
    <dbReference type="NCBI Taxonomy" id="1169540"/>
    <lineage>
        <taxon>Eukaryota</taxon>
        <taxon>Sar</taxon>
        <taxon>Alveolata</taxon>
        <taxon>Colpodellida</taxon>
        <taxon>Vitrellaceae</taxon>
        <taxon>Vitrella</taxon>
    </lineage>
</organism>
<dbReference type="STRING" id="1169540.A0A0G4GV43"/>
<dbReference type="Proteomes" id="UP000041254">
    <property type="component" value="Unassembled WGS sequence"/>
</dbReference>
<dbReference type="InterPro" id="IPR000719">
    <property type="entry name" value="Prot_kinase_dom"/>
</dbReference>
<keyword evidence="5" id="KW-0808">Transferase</keyword>
<keyword evidence="8 10" id="KW-0067">ATP-binding</keyword>
<dbReference type="InterPro" id="IPR011009">
    <property type="entry name" value="Kinase-like_dom_sf"/>
</dbReference>
<dbReference type="GO" id="GO:0005524">
    <property type="term" value="F:ATP binding"/>
    <property type="evidence" value="ECO:0007669"/>
    <property type="project" value="UniProtKB-UniRule"/>
</dbReference>
<dbReference type="OrthoDB" id="541276at2759"/>
<proteinExistence type="inferred from homology"/>
<evidence type="ECO:0000256" key="8">
    <source>
        <dbReference type="ARBA" id="ARBA00022840"/>
    </source>
</evidence>
<comment type="similarity">
    <text evidence="11">Belongs to the protein kinase superfamily.</text>
</comment>
<evidence type="ECO:0000256" key="1">
    <source>
        <dbReference type="ARBA" id="ARBA00004496"/>
    </source>
</evidence>
<evidence type="ECO:0000256" key="6">
    <source>
        <dbReference type="ARBA" id="ARBA00022741"/>
    </source>
</evidence>
<accession>A0A0G4GV43</accession>
<evidence type="ECO:0000256" key="4">
    <source>
        <dbReference type="ARBA" id="ARBA00022527"/>
    </source>
</evidence>
<feature type="binding site" evidence="10">
    <location>
        <position position="77"/>
    </location>
    <ligand>
        <name>ATP</name>
        <dbReference type="ChEBI" id="CHEBI:30616"/>
    </ligand>
</feature>
<dbReference type="PROSITE" id="PS00108">
    <property type="entry name" value="PROTEIN_KINASE_ST"/>
    <property type="match status" value="1"/>
</dbReference>
<dbReference type="SMART" id="SM00220">
    <property type="entry name" value="S_TKc"/>
    <property type="match status" value="1"/>
</dbReference>
<gene>
    <name evidence="13" type="ORF">Vbra_18718</name>
</gene>
<keyword evidence="7" id="KW-0418">Kinase</keyword>
<dbReference type="PANTHER" id="PTHR22969:SF17">
    <property type="entry name" value="INHIBITOR OF NUCLEAR FACTOR KAPPA-B KINASE SUBUNIT BETA"/>
    <property type="match status" value="1"/>
</dbReference>
<keyword evidence="3" id="KW-0963">Cytoplasm</keyword>
<evidence type="ECO:0000256" key="3">
    <source>
        <dbReference type="ARBA" id="ARBA00022490"/>
    </source>
</evidence>
<evidence type="ECO:0000313" key="13">
    <source>
        <dbReference type="EMBL" id="CEM34741.1"/>
    </source>
</evidence>
<evidence type="ECO:0000256" key="10">
    <source>
        <dbReference type="PROSITE-ProRule" id="PRU10141"/>
    </source>
</evidence>
<name>A0A0G4GV43_VITBC</name>
<dbReference type="SUPFAM" id="SSF56112">
    <property type="entry name" value="Protein kinase-like (PK-like)"/>
    <property type="match status" value="1"/>
</dbReference>
<evidence type="ECO:0000256" key="2">
    <source>
        <dbReference type="ARBA" id="ARBA00012442"/>
    </source>
</evidence>
<comment type="catalytic activity">
    <reaction evidence="9">
        <text>L-seryl-[I-kappa-B protein] + ATP = O-phospho-L-seryl-[I-kappa-B protein] + ADP + H(+)</text>
        <dbReference type="Rhea" id="RHEA:19073"/>
        <dbReference type="Rhea" id="RHEA-COMP:13698"/>
        <dbReference type="Rhea" id="RHEA-COMP:13699"/>
        <dbReference type="ChEBI" id="CHEBI:15378"/>
        <dbReference type="ChEBI" id="CHEBI:29999"/>
        <dbReference type="ChEBI" id="CHEBI:30616"/>
        <dbReference type="ChEBI" id="CHEBI:83421"/>
        <dbReference type="ChEBI" id="CHEBI:456216"/>
        <dbReference type="EC" id="2.7.11.10"/>
    </reaction>
</comment>